<keyword evidence="3" id="KW-1185">Reference proteome</keyword>
<name>A0A319CWC4_9EURO</name>
<dbReference type="InterPro" id="IPR050317">
    <property type="entry name" value="Plant_Fungal_Acyltransferase"/>
</dbReference>
<dbReference type="Proteomes" id="UP000247810">
    <property type="component" value="Unassembled WGS sequence"/>
</dbReference>
<accession>A0A319CWC4</accession>
<dbReference type="VEuPathDB" id="FungiDB:BO71DRAFT_487835"/>
<dbReference type="GO" id="GO:0016747">
    <property type="term" value="F:acyltransferase activity, transferring groups other than amino-acyl groups"/>
    <property type="evidence" value="ECO:0007669"/>
    <property type="project" value="TreeGrafter"/>
</dbReference>
<dbReference type="STRING" id="1448320.A0A319CWC4"/>
<dbReference type="Pfam" id="PF02458">
    <property type="entry name" value="Transferase"/>
    <property type="match status" value="1"/>
</dbReference>
<dbReference type="InterPro" id="IPR023213">
    <property type="entry name" value="CAT-like_dom_sf"/>
</dbReference>
<organism evidence="2 3">
    <name type="scientific">Aspergillus ellipticus CBS 707.79</name>
    <dbReference type="NCBI Taxonomy" id="1448320"/>
    <lineage>
        <taxon>Eukaryota</taxon>
        <taxon>Fungi</taxon>
        <taxon>Dikarya</taxon>
        <taxon>Ascomycota</taxon>
        <taxon>Pezizomycotina</taxon>
        <taxon>Eurotiomycetes</taxon>
        <taxon>Eurotiomycetidae</taxon>
        <taxon>Eurotiales</taxon>
        <taxon>Aspergillaceae</taxon>
        <taxon>Aspergillus</taxon>
        <taxon>Aspergillus subgen. Circumdati</taxon>
    </lineage>
</organism>
<dbReference type="Gene3D" id="3.30.559.10">
    <property type="entry name" value="Chloramphenicol acetyltransferase-like domain"/>
    <property type="match status" value="2"/>
</dbReference>
<dbReference type="GO" id="GO:0044550">
    <property type="term" value="P:secondary metabolite biosynthetic process"/>
    <property type="evidence" value="ECO:0007669"/>
    <property type="project" value="TreeGrafter"/>
</dbReference>
<evidence type="ECO:0000313" key="3">
    <source>
        <dbReference type="Proteomes" id="UP000247810"/>
    </source>
</evidence>
<dbReference type="EMBL" id="KZ826022">
    <property type="protein sequence ID" value="PYH89585.1"/>
    <property type="molecule type" value="Genomic_DNA"/>
</dbReference>
<keyword evidence="1" id="KW-0808">Transferase</keyword>
<dbReference type="PANTHER" id="PTHR31642">
    <property type="entry name" value="TRICHOTHECENE 3-O-ACETYLTRANSFERASE"/>
    <property type="match status" value="1"/>
</dbReference>
<dbReference type="AlphaFoldDB" id="A0A319CWC4"/>
<evidence type="ECO:0000256" key="1">
    <source>
        <dbReference type="ARBA" id="ARBA00022679"/>
    </source>
</evidence>
<proteinExistence type="predicted"/>
<reference evidence="2 3" key="1">
    <citation type="submission" date="2018-02" db="EMBL/GenBank/DDBJ databases">
        <title>The genomes of Aspergillus section Nigri reveals drivers in fungal speciation.</title>
        <authorList>
            <consortium name="DOE Joint Genome Institute"/>
            <person name="Vesth T.C."/>
            <person name="Nybo J."/>
            <person name="Theobald S."/>
            <person name="Brandl J."/>
            <person name="Frisvad J.C."/>
            <person name="Nielsen K.F."/>
            <person name="Lyhne E.K."/>
            <person name="Kogle M.E."/>
            <person name="Kuo A."/>
            <person name="Riley R."/>
            <person name="Clum A."/>
            <person name="Nolan M."/>
            <person name="Lipzen A."/>
            <person name="Salamov A."/>
            <person name="Henrissat B."/>
            <person name="Wiebenga A."/>
            <person name="De vries R.P."/>
            <person name="Grigoriev I.V."/>
            <person name="Mortensen U.H."/>
            <person name="Andersen M.R."/>
            <person name="Baker S.E."/>
        </authorList>
    </citation>
    <scope>NUCLEOTIDE SEQUENCE [LARGE SCALE GENOMIC DNA]</scope>
    <source>
        <strain evidence="2 3">CBS 707.79</strain>
    </source>
</reference>
<gene>
    <name evidence="2" type="ORF">BO71DRAFT_487835</name>
</gene>
<dbReference type="OrthoDB" id="444127at2759"/>
<sequence length="474" mass="51537">MPAIRTLSQARVHPATPSERPQTVLLSILDATHVATGTAATILLYDAAPSTLALHTSLAHTLDLYPQWAGRLHRQPGRPGRVMLTFGAGADTDPGVAYLAAAADNPIRELLPGPGRVRDLSHFPEKDLLPECALSLTDLNASLPNLAIKVTTFTDGGVAIAFRIAHPLADAVCLAGFALDWAATTRSACQYPTPYLGDWPVFDPRCLDTCAAGNPNGDIPDGRLNPLPTHEYDPWISENCPVPGKWTQPPEEFQSLALDPPGRQIPWEDWDPAAPVSQTVVHFPEMALRRLRDEVVGVSDSMLSYHDVLLAHLWNCVARARVTDGQEPDLNEIIYLTYALGIRKRVHPALPERSMGSPTISAAIPGSPSQVCGGGELAHLAKHIRAMVKEFTPGRVAGYLGMKMQQQCPHRYWPAFMGRRHLMATSWVGTRLYEVDFGNGGPGFVKAVFARVDGIMQLMEGRPGGAMRELWGGF</sequence>
<dbReference type="PANTHER" id="PTHR31642:SF310">
    <property type="entry name" value="FATTY ALCOHOL:CAFFEOYL-COA ACYLTRANSFERASE"/>
    <property type="match status" value="1"/>
</dbReference>
<protein>
    <recommendedName>
        <fullName evidence="4">Transferase family protein</fullName>
    </recommendedName>
</protein>
<evidence type="ECO:0008006" key="4">
    <source>
        <dbReference type="Google" id="ProtNLM"/>
    </source>
</evidence>
<evidence type="ECO:0000313" key="2">
    <source>
        <dbReference type="EMBL" id="PYH89585.1"/>
    </source>
</evidence>